<evidence type="ECO:0000256" key="3">
    <source>
        <dbReference type="ARBA" id="ARBA00022806"/>
    </source>
</evidence>
<dbReference type="Gene3D" id="1.20.120.1080">
    <property type="match status" value="1"/>
</dbReference>
<dbReference type="PANTHER" id="PTHR18934:SF99">
    <property type="entry name" value="ATP-DEPENDENT RNA HELICASE DHX37-RELATED"/>
    <property type="match status" value="1"/>
</dbReference>
<dbReference type="InterPro" id="IPR011545">
    <property type="entry name" value="DEAD/DEAH_box_helicase_dom"/>
</dbReference>
<feature type="domain" description="Helicase C-terminal" evidence="7">
    <location>
        <begin position="275"/>
        <end position="444"/>
    </location>
</feature>
<keyword evidence="4" id="KW-0067">ATP-binding</keyword>
<dbReference type="InterPro" id="IPR001650">
    <property type="entry name" value="Helicase_C-like"/>
</dbReference>
<protein>
    <submittedName>
        <fullName evidence="8">ATP-dependent RNA helicase HrpA</fullName>
        <ecNumber evidence="8">3.6.4.13</ecNumber>
    </submittedName>
</protein>
<dbReference type="InterPro" id="IPR011709">
    <property type="entry name" value="DEAD-box_helicase_OB_fold"/>
</dbReference>
<dbReference type="SMART" id="SM00487">
    <property type="entry name" value="DEXDc"/>
    <property type="match status" value="1"/>
</dbReference>
<dbReference type="NCBIfam" id="TIGR01967">
    <property type="entry name" value="DEAH_box_HrpA"/>
    <property type="match status" value="1"/>
</dbReference>
<dbReference type="GO" id="GO:0016787">
    <property type="term" value="F:hydrolase activity"/>
    <property type="evidence" value="ECO:0007669"/>
    <property type="project" value="UniProtKB-KW"/>
</dbReference>
<accession>A0ABV5WZV7</accession>
<dbReference type="Pfam" id="PF07717">
    <property type="entry name" value="OB_NTP_bind"/>
    <property type="match status" value="1"/>
</dbReference>
<dbReference type="Pfam" id="PF00271">
    <property type="entry name" value="Helicase_C"/>
    <property type="match status" value="1"/>
</dbReference>
<dbReference type="SMART" id="SM00382">
    <property type="entry name" value="AAA"/>
    <property type="match status" value="1"/>
</dbReference>
<dbReference type="SMART" id="SM00490">
    <property type="entry name" value="HELICc"/>
    <property type="match status" value="1"/>
</dbReference>
<evidence type="ECO:0000313" key="8">
    <source>
        <dbReference type="EMBL" id="MFB9775249.1"/>
    </source>
</evidence>
<dbReference type="EMBL" id="JBHMAU010000022">
    <property type="protein sequence ID" value="MFB9775249.1"/>
    <property type="molecule type" value="Genomic_DNA"/>
</dbReference>
<evidence type="ECO:0000259" key="7">
    <source>
        <dbReference type="PROSITE" id="PS51194"/>
    </source>
</evidence>
<keyword evidence="9" id="KW-1185">Reference proteome</keyword>
<dbReference type="RefSeq" id="WP_376838209.1">
    <property type="nucleotide sequence ID" value="NZ_JBHMAU010000022.1"/>
</dbReference>
<dbReference type="InterPro" id="IPR007502">
    <property type="entry name" value="Helicase-assoc_dom"/>
</dbReference>
<dbReference type="InterPro" id="IPR010222">
    <property type="entry name" value="RNA_helicase_HrpA"/>
</dbReference>
<dbReference type="PANTHER" id="PTHR18934">
    <property type="entry name" value="ATP-DEPENDENT RNA HELICASE"/>
    <property type="match status" value="1"/>
</dbReference>
<sequence>MSDSRPGRRRRGARSRSDRPDRPSTRQHAQRVAARRAARAGLDIAITYPAELPVSEHRAEIAQAIRAHQVVIIAGETGSGKTTQIPKICLELGYGITGLIGHTQPRRIAARAVAARLADELGQELGAGIGYQVRFTSQVADATRVKVMTDGILLAELQHDRQLRDYEVIIIDEAHERSLNIDFLLGALARLLPQRPDLKVIITSATIDPESFAEHFATAAGPAPIISVSGRTYPVEVRYRPLADDTASDDDPDGPGADGDYEAGAADQTEGILTAVDELAREAPGDILVFLSGEREIRDTADALAAHLQQKGPRFAEWEVIPLFARLSAGEQQRVFAPHDRPRIVLATNVAETSLTVPGIKYVIDAGTARISRYSNRTKVQRLPIERVSQASANQRMGRCGRTSEGICIRLYSEDDFDTRPEFTDPEILRTNLASVTLQMISLGFAQTEADITSFPFLTPPETRAVRDGRVLLGELGATRTDETGRIRLTKIGRMLAKLPIDPRLARMVLAGAEAGCGGEVAVIVAGLSIQDPRERPAEVRAHADELHARFTDPHSDFLTLLNLWNHLADNAAALSSSKFRRLCKAEFINFVRVREWQDLVTQLRHLLGGIGVTIERSQWRPGAEEAEGTAHPSAGQSGRQSRRQGGRGKAAQPDAGMDPHAAAIHRALLTGLLSMIGVRAPETKPRPGERRPKRRSYDYQGARGARFQIFPGSGLFKSAPEVVVAAELVETSRLWARMVAAVEPEWIVEAAGDLVTRQHSEPHWSKKGGQAMAYERISLYGVTLISDQRIGYGRIDPEAARDMFIREALIAGEWNDRHPFLARNAQAVDEAERIASRMRDHRLLAEDDVLFDFYDERLPATIVSGAHFNSWWKKKRRSEPEFLDIAPDALLADDSADMSARAASDFPLTWELPDGSEAKLHYAYAPGQDTDGVTVELPAESLGDIDTDVFTWQVPGLRHELVTALIRSLPKAKRRYFVPAPDVAREILESVEPYSGRLPEVLAAELTARAGGGELMDPVPITVEASDFDTARLPAHLVIEYTTRKGGRTSKPTRDPSRLTASAPAPRPAERAAAAIRFTERTGIRSWDFTFDPRPVATGGDTEVHPGLRDDRDSVALTAFATAEEAARQTRAGLIRLIVRALRTRTDYVAEHLSTNEKLVLAGHAKTGFGAANPQPRPELLGSCARIAVDRLLGTDTVVRTQEEFDSVFRQIDAGFIAEATRAVGLVVDILTRATAVDKAISQASSLVLVQQLADVRSWLIDLLTAEVFEITEAAALARFPVYLQAAEHRVAKMQDSPPRDRQLMDRIAVVAGKVEQALAKAFPEAAGKPVPVQAAAVPAEWAAVLWSVEELRVSYYAQHLPTAHPVSDTRIHKALAAL</sequence>
<organism evidence="8 9">
    <name type="scientific">Brevibacterium otitidis</name>
    <dbReference type="NCBI Taxonomy" id="53364"/>
    <lineage>
        <taxon>Bacteria</taxon>
        <taxon>Bacillati</taxon>
        <taxon>Actinomycetota</taxon>
        <taxon>Actinomycetes</taxon>
        <taxon>Micrococcales</taxon>
        <taxon>Brevibacteriaceae</taxon>
        <taxon>Brevibacterium</taxon>
    </lineage>
</organism>
<feature type="region of interest" description="Disordered" evidence="5">
    <location>
        <begin position="1045"/>
        <end position="1072"/>
    </location>
</feature>
<keyword evidence="1" id="KW-0547">Nucleotide-binding</keyword>
<dbReference type="PROSITE" id="PS51192">
    <property type="entry name" value="HELICASE_ATP_BIND_1"/>
    <property type="match status" value="1"/>
</dbReference>
<dbReference type="Pfam" id="PF21010">
    <property type="entry name" value="HA2_C"/>
    <property type="match status" value="1"/>
</dbReference>
<proteinExistence type="predicted"/>
<dbReference type="InterPro" id="IPR027417">
    <property type="entry name" value="P-loop_NTPase"/>
</dbReference>
<dbReference type="InterPro" id="IPR003593">
    <property type="entry name" value="AAA+_ATPase"/>
</dbReference>
<dbReference type="PROSITE" id="PS51194">
    <property type="entry name" value="HELICASE_CTER"/>
    <property type="match status" value="1"/>
</dbReference>
<feature type="compositionally biased region" description="Basic and acidic residues" evidence="5">
    <location>
        <begin position="15"/>
        <end position="24"/>
    </location>
</feature>
<evidence type="ECO:0000313" key="9">
    <source>
        <dbReference type="Proteomes" id="UP001589707"/>
    </source>
</evidence>
<dbReference type="CDD" id="cd18791">
    <property type="entry name" value="SF2_C_RHA"/>
    <property type="match status" value="1"/>
</dbReference>
<evidence type="ECO:0000256" key="5">
    <source>
        <dbReference type="SAM" id="MobiDB-lite"/>
    </source>
</evidence>
<feature type="region of interest" description="Disordered" evidence="5">
    <location>
        <begin position="242"/>
        <end position="263"/>
    </location>
</feature>
<evidence type="ECO:0000256" key="4">
    <source>
        <dbReference type="ARBA" id="ARBA00022840"/>
    </source>
</evidence>
<name>A0ABV5WZV7_9MICO</name>
<evidence type="ECO:0000256" key="1">
    <source>
        <dbReference type="ARBA" id="ARBA00022741"/>
    </source>
</evidence>
<dbReference type="InterPro" id="IPR014001">
    <property type="entry name" value="Helicase_ATP-bd"/>
</dbReference>
<dbReference type="Gene3D" id="3.40.50.300">
    <property type="entry name" value="P-loop containing nucleotide triphosphate hydrolases"/>
    <property type="match status" value="2"/>
</dbReference>
<dbReference type="GO" id="GO:0003724">
    <property type="term" value="F:RNA helicase activity"/>
    <property type="evidence" value="ECO:0007669"/>
    <property type="project" value="UniProtKB-EC"/>
</dbReference>
<feature type="region of interest" description="Disordered" evidence="5">
    <location>
        <begin position="622"/>
        <end position="658"/>
    </location>
</feature>
<dbReference type="Proteomes" id="UP001589707">
    <property type="component" value="Unassembled WGS sequence"/>
</dbReference>
<comment type="caution">
    <text evidence="8">The sequence shown here is derived from an EMBL/GenBank/DDBJ whole genome shotgun (WGS) entry which is preliminary data.</text>
</comment>
<dbReference type="Pfam" id="PF11898">
    <property type="entry name" value="DUF3418"/>
    <property type="match status" value="1"/>
</dbReference>
<dbReference type="SUPFAM" id="SSF52540">
    <property type="entry name" value="P-loop containing nucleoside triphosphate hydrolases"/>
    <property type="match status" value="1"/>
</dbReference>
<reference evidence="8 9" key="1">
    <citation type="submission" date="2024-09" db="EMBL/GenBank/DDBJ databases">
        <authorList>
            <person name="Sun Q."/>
            <person name="Mori K."/>
        </authorList>
    </citation>
    <scope>NUCLEOTIDE SEQUENCE [LARGE SCALE GENOMIC DNA]</scope>
    <source>
        <strain evidence="8 9">JCM 11683</strain>
    </source>
</reference>
<evidence type="ECO:0000259" key="6">
    <source>
        <dbReference type="PROSITE" id="PS51192"/>
    </source>
</evidence>
<dbReference type="EC" id="3.6.4.13" evidence="8"/>
<dbReference type="Pfam" id="PF00270">
    <property type="entry name" value="DEAD"/>
    <property type="match status" value="1"/>
</dbReference>
<gene>
    <name evidence="8" type="primary">hrpA</name>
    <name evidence="8" type="ORF">ACFFN1_02290</name>
</gene>
<dbReference type="SMART" id="SM00847">
    <property type="entry name" value="HA2"/>
    <property type="match status" value="1"/>
</dbReference>
<keyword evidence="3 8" id="KW-0347">Helicase</keyword>
<keyword evidence="2 8" id="KW-0378">Hydrolase</keyword>
<evidence type="ECO:0000256" key="2">
    <source>
        <dbReference type="ARBA" id="ARBA00022801"/>
    </source>
</evidence>
<dbReference type="InterPro" id="IPR024590">
    <property type="entry name" value="HrpA_C"/>
</dbReference>
<feature type="domain" description="Helicase ATP-binding" evidence="6">
    <location>
        <begin position="62"/>
        <end position="225"/>
    </location>
</feature>
<feature type="region of interest" description="Disordered" evidence="5">
    <location>
        <begin position="1"/>
        <end position="30"/>
    </location>
</feature>